<evidence type="ECO:0000313" key="4">
    <source>
        <dbReference type="EMBL" id="MBK1853810.1"/>
    </source>
</evidence>
<dbReference type="Proteomes" id="UP000634206">
    <property type="component" value="Unassembled WGS sequence"/>
</dbReference>
<evidence type="ECO:0000259" key="3">
    <source>
        <dbReference type="Pfam" id="PF00884"/>
    </source>
</evidence>
<comment type="caution">
    <text evidence="4">The sequence shown here is derived from an EMBL/GenBank/DDBJ whole genome shotgun (WGS) entry which is preliminary data.</text>
</comment>
<gene>
    <name evidence="4" type="ORF">JIN83_02465</name>
</gene>
<protein>
    <submittedName>
        <fullName evidence="4">Arylsulfatase</fullName>
    </submittedName>
</protein>
<evidence type="ECO:0000256" key="2">
    <source>
        <dbReference type="SAM" id="SignalP"/>
    </source>
</evidence>
<dbReference type="PANTHER" id="PTHR43751:SF3">
    <property type="entry name" value="SULFATASE N-TERMINAL DOMAIN-CONTAINING PROTEIN"/>
    <property type="match status" value="1"/>
</dbReference>
<dbReference type="CDD" id="cd16145">
    <property type="entry name" value="ARS_like"/>
    <property type="match status" value="1"/>
</dbReference>
<dbReference type="InterPro" id="IPR017850">
    <property type="entry name" value="Alkaline_phosphatase_core_sf"/>
</dbReference>
<feature type="chain" id="PRO_5042083797" evidence="2">
    <location>
        <begin position="27"/>
        <end position="516"/>
    </location>
</feature>
<name>A0AAE2SC75_9BACT</name>
<accession>A0AAE2SC75</accession>
<dbReference type="Gene3D" id="3.40.720.10">
    <property type="entry name" value="Alkaline Phosphatase, subunit A"/>
    <property type="match status" value="1"/>
</dbReference>
<keyword evidence="5" id="KW-1185">Reference proteome</keyword>
<feature type="domain" description="Sulfatase N-terminal" evidence="3">
    <location>
        <begin position="34"/>
        <end position="414"/>
    </location>
</feature>
<keyword evidence="2" id="KW-0732">Signal</keyword>
<feature type="signal peptide" evidence="2">
    <location>
        <begin position="1"/>
        <end position="26"/>
    </location>
</feature>
<proteinExistence type="predicted"/>
<dbReference type="InterPro" id="IPR000917">
    <property type="entry name" value="Sulfatase_N"/>
</dbReference>
<evidence type="ECO:0000313" key="5">
    <source>
        <dbReference type="Proteomes" id="UP000634206"/>
    </source>
</evidence>
<dbReference type="AlphaFoldDB" id="A0AAE2SC75"/>
<dbReference type="PANTHER" id="PTHR43751">
    <property type="entry name" value="SULFATASE"/>
    <property type="match status" value="1"/>
</dbReference>
<evidence type="ECO:0000256" key="1">
    <source>
        <dbReference type="SAM" id="MobiDB-lite"/>
    </source>
</evidence>
<organism evidence="4 5">
    <name type="scientific">Oceaniferula flava</name>
    <dbReference type="NCBI Taxonomy" id="2800421"/>
    <lineage>
        <taxon>Bacteria</taxon>
        <taxon>Pseudomonadati</taxon>
        <taxon>Verrucomicrobiota</taxon>
        <taxon>Verrucomicrobiia</taxon>
        <taxon>Verrucomicrobiales</taxon>
        <taxon>Verrucomicrobiaceae</taxon>
        <taxon>Oceaniferula</taxon>
    </lineage>
</organism>
<dbReference type="SUPFAM" id="SSF53649">
    <property type="entry name" value="Alkaline phosphatase-like"/>
    <property type="match status" value="1"/>
</dbReference>
<dbReference type="EMBL" id="JAENIG010000001">
    <property type="protein sequence ID" value="MBK1853810.1"/>
    <property type="molecule type" value="Genomic_DNA"/>
</dbReference>
<dbReference type="InterPro" id="IPR052701">
    <property type="entry name" value="GAG_Ulvan_Degrading_Sulfatases"/>
</dbReference>
<feature type="compositionally biased region" description="Basic and acidic residues" evidence="1">
    <location>
        <begin position="484"/>
        <end position="498"/>
    </location>
</feature>
<dbReference type="Pfam" id="PF00884">
    <property type="entry name" value="Sulfatase"/>
    <property type="match status" value="1"/>
</dbReference>
<sequence>MILKKHALSRLLITALGSMVGLGALPAVDAARKPNVILIYADDLGIGMLGCYGQKIVTTPNIDRLAAEGMKFNNYYGGVFCAPSRWSLSTGMHDGRLGGWKHNAPGLLIRLDKKNTPPEKATELLNQYVEKSSAPIPKKEVFMAQIPQKAGYKTAQFGKLDVGFLTNHDRVKRFGWDFYEGYYSHGRCHGFYPPYLWRNGERFELEGNTRADCGKMSEKGNEPVGEGGETYSQNVFIEGILKYIRDHKNEPFFLYHSTQLPHGPVAIPELHPDYADNDKLSLAEKKYASMVKMLDDHVGLIMKELKAQGLDENTIVAFTSDNGHEMYYGPKQNVHKQLANGEKANLTDNKWRTSNGGDVFDGAGGRAGIKRSGYQGGMQCPMIVRWPGKIAPGSETDILSAHYDFMATLADITGTRMPRGKDSISYLPTLLGKKQTKQHNYVIVNNGFDRMGRSALISQDGWKVVELDRKKDAFQLYNIKKDNEERDELSAQHPEKLSSLKKQLVSELNSKRPDLK</sequence>
<feature type="region of interest" description="Disordered" evidence="1">
    <location>
        <begin position="484"/>
        <end position="516"/>
    </location>
</feature>
<reference evidence="4" key="1">
    <citation type="submission" date="2021-01" db="EMBL/GenBank/DDBJ databases">
        <title>Modified the classification status of verrucomicrobia.</title>
        <authorList>
            <person name="Feng X."/>
        </authorList>
    </citation>
    <scope>NUCLEOTIDE SEQUENCE</scope>
    <source>
        <strain evidence="4">5K15</strain>
    </source>
</reference>
<dbReference type="Gene3D" id="3.30.1120.10">
    <property type="match status" value="1"/>
</dbReference>